<feature type="region of interest" description="Disordered" evidence="1">
    <location>
        <begin position="254"/>
        <end position="293"/>
    </location>
</feature>
<feature type="compositionally biased region" description="Polar residues" evidence="1">
    <location>
        <begin position="254"/>
        <end position="264"/>
    </location>
</feature>
<dbReference type="GeneID" id="106668825"/>
<evidence type="ECO:0000256" key="1">
    <source>
        <dbReference type="SAM" id="MobiDB-lite"/>
    </source>
</evidence>
<dbReference type="PROSITE" id="PS50181">
    <property type="entry name" value="FBOX"/>
    <property type="match status" value="1"/>
</dbReference>
<name>A0A8I6TJ02_CIMLE</name>
<organism evidence="3 4">
    <name type="scientific">Cimex lectularius</name>
    <name type="common">Bed bug</name>
    <name type="synonym">Acanthia lectularia</name>
    <dbReference type="NCBI Taxonomy" id="79782"/>
    <lineage>
        <taxon>Eukaryota</taxon>
        <taxon>Metazoa</taxon>
        <taxon>Ecdysozoa</taxon>
        <taxon>Arthropoda</taxon>
        <taxon>Hexapoda</taxon>
        <taxon>Insecta</taxon>
        <taxon>Pterygota</taxon>
        <taxon>Neoptera</taxon>
        <taxon>Paraneoptera</taxon>
        <taxon>Hemiptera</taxon>
        <taxon>Heteroptera</taxon>
        <taxon>Panheteroptera</taxon>
        <taxon>Cimicomorpha</taxon>
        <taxon>Cimicidae</taxon>
        <taxon>Cimex</taxon>
    </lineage>
</organism>
<dbReference type="KEGG" id="clec:106668825"/>
<dbReference type="OMA" id="AKLCCFI"/>
<dbReference type="AlphaFoldDB" id="A0A8I6TJ02"/>
<dbReference type="CTD" id="39104"/>
<feature type="domain" description="F-box" evidence="2">
    <location>
        <begin position="5"/>
        <end position="41"/>
    </location>
</feature>
<dbReference type="InterPro" id="IPR001810">
    <property type="entry name" value="F-box_dom"/>
</dbReference>
<dbReference type="OrthoDB" id="5860767at2759"/>
<reference evidence="3" key="1">
    <citation type="submission" date="2022-01" db="UniProtKB">
        <authorList>
            <consortium name="EnsemblMetazoa"/>
        </authorList>
    </citation>
    <scope>IDENTIFICATION</scope>
</reference>
<dbReference type="GO" id="GO:0000209">
    <property type="term" value="P:protein polyubiquitination"/>
    <property type="evidence" value="ECO:0007669"/>
    <property type="project" value="TreeGrafter"/>
</dbReference>
<protein>
    <recommendedName>
        <fullName evidence="2">F-box domain-containing protein</fullName>
    </recommendedName>
</protein>
<accession>A0A8I6TJ02</accession>
<dbReference type="PANTHER" id="PTHR13252">
    <property type="entry name" value="F-BOX ONLY PROTEIN 28"/>
    <property type="match status" value="1"/>
</dbReference>
<evidence type="ECO:0000313" key="4">
    <source>
        <dbReference type="Proteomes" id="UP000494040"/>
    </source>
</evidence>
<evidence type="ECO:0000259" key="2">
    <source>
        <dbReference type="PROSITE" id="PS50181"/>
    </source>
</evidence>
<dbReference type="InterPro" id="IPR039719">
    <property type="entry name" value="FBXO28"/>
</dbReference>
<dbReference type="Proteomes" id="UP000494040">
    <property type="component" value="Unassembled WGS sequence"/>
</dbReference>
<keyword evidence="4" id="KW-1185">Reference proteome</keyword>
<dbReference type="RefSeq" id="XP_014253443.1">
    <property type="nucleotide sequence ID" value="XM_014397957.2"/>
</dbReference>
<proteinExistence type="predicted"/>
<sequence length="293" mass="33732">MGTEMKTLVDLPEIVLEKIFSFLTFDNISLNRTVCTKFNEIGCKALNKGYFAAERFHGKTLKSIKAKLPRRESERRAHPLARQCDILIAIETRLSMLSMTYTKWIDAKLCCFIPGKVIDEIMRVLRCVAHNPNQPRTHEILQELRDISSMAMEHFDEKILPQLKGNRYLPIYLQGSRFRDPADQFGVLPKPKNNMFPATQKVITVVDFNKLVMRESMNRRKIKAQALEISELRKHVEEWEAKLRDLSANLTKATELPSTSSIMPSGSAKRKKDDAELRSKQVKSSPRKRSKIT</sequence>
<dbReference type="PANTHER" id="PTHR13252:SF9">
    <property type="entry name" value="F-BOX ONLY PROTEIN 28"/>
    <property type="match status" value="1"/>
</dbReference>
<evidence type="ECO:0000313" key="3">
    <source>
        <dbReference type="EnsemblMetazoa" id="XP_014253443.1"/>
    </source>
</evidence>
<dbReference type="EnsemblMetazoa" id="XM_014397957.2">
    <property type="protein sequence ID" value="XP_014253443.1"/>
    <property type="gene ID" value="LOC106668825"/>
</dbReference>